<dbReference type="AlphaFoldDB" id="A0A7W8E3S6"/>
<sequence>MALILPVAVAAVLYFTFRLRGDSSRIALLRAAIFSVTTLVTISELLSIPYLLTGPALSVAWLITLAGATFFLLRTKKLRPSVPAGEHRPAVHLPPDLGGLDIVLAAIACAILAIIGVVAIVVPPNSWDVMEHHMPRVLFWVSNHTLRPFPTPDYTQIVLGNAAEIITLNSYLLSGSDRFANLVEFFSLAGSAIAVTLIASRFGARRTGQLLAALFVLTIPELLLESSGSMTTGVVTFFTVTACCFLLRAGAEPNLLDLVTAALACGLSCLTKGITFVYLPILLIGCIAFRPSPVRMWALKRLPLFIALLLAINAGQFVRAYQITGTPFDAPFPDGGPRLAFGNGHIIPASIAANTLRQITLQMGTPSAKLNTVVESAARKTIRILGQNPDDPSALWSNLPYEVDRPSRLETQAGNPVHFAIILACFAALIFLRLNVKDQRARYYTLSIIIAFIAYSAVIRWQPWGSRFHMPLFAMAAVLVGCVAERLLPRPWQVLGFSAFLLFIAGPYLLSNSTRSLLHTKGFPTIFEPRALLYFADQHAASAPAQIAMADAIKAHGCGHIAIDAYLPMPEPQIGMSPHSFYVYPFLAQLRIDGRSRFVRYIDIQNPTQAFASTTSTPAPCAIVCLSCRQSNGGKSDTSMGETQVFGDDELVFPK</sequence>
<comment type="subcellular location">
    <subcellularLocation>
        <location evidence="1">Cell membrane</location>
        <topology evidence="1">Multi-pass membrane protein</topology>
    </subcellularLocation>
</comment>
<keyword evidence="4 10" id="KW-0808">Transferase</keyword>
<feature type="transmembrane region" description="Helical" evidence="8">
    <location>
        <begin position="185"/>
        <end position="202"/>
    </location>
</feature>
<keyword evidence="11" id="KW-1185">Reference proteome</keyword>
<evidence type="ECO:0000256" key="6">
    <source>
        <dbReference type="ARBA" id="ARBA00022989"/>
    </source>
</evidence>
<dbReference type="InterPro" id="IPR050297">
    <property type="entry name" value="LipidA_mod_glycosyltrf_83"/>
</dbReference>
<evidence type="ECO:0000256" key="7">
    <source>
        <dbReference type="ARBA" id="ARBA00023136"/>
    </source>
</evidence>
<feature type="domain" description="ArnT-like N-terminal" evidence="9">
    <location>
        <begin position="183"/>
        <end position="288"/>
    </location>
</feature>
<dbReference type="GO" id="GO:0000030">
    <property type="term" value="F:mannosyltransferase activity"/>
    <property type="evidence" value="ECO:0007669"/>
    <property type="project" value="InterPro"/>
</dbReference>
<evidence type="ECO:0000256" key="5">
    <source>
        <dbReference type="ARBA" id="ARBA00022692"/>
    </source>
</evidence>
<comment type="caution">
    <text evidence="10">The sequence shown here is derived from an EMBL/GenBank/DDBJ whole genome shotgun (WGS) entry which is preliminary data.</text>
</comment>
<evidence type="ECO:0000256" key="1">
    <source>
        <dbReference type="ARBA" id="ARBA00004651"/>
    </source>
</evidence>
<evidence type="ECO:0000256" key="3">
    <source>
        <dbReference type="ARBA" id="ARBA00022676"/>
    </source>
</evidence>
<evidence type="ECO:0000256" key="2">
    <source>
        <dbReference type="ARBA" id="ARBA00022475"/>
    </source>
</evidence>
<keyword evidence="5 8" id="KW-0812">Transmembrane</keyword>
<evidence type="ECO:0000313" key="11">
    <source>
        <dbReference type="Proteomes" id="UP000540989"/>
    </source>
</evidence>
<gene>
    <name evidence="10" type="ORF">HDF16_002472</name>
</gene>
<name>A0A7W8E3S6_9BACT</name>
<dbReference type="GO" id="GO:0005886">
    <property type="term" value="C:plasma membrane"/>
    <property type="evidence" value="ECO:0007669"/>
    <property type="project" value="UniProtKB-SubCell"/>
</dbReference>
<evidence type="ECO:0000313" key="10">
    <source>
        <dbReference type="EMBL" id="MBB5057766.1"/>
    </source>
</evidence>
<keyword evidence="3" id="KW-0328">Glycosyltransferase</keyword>
<dbReference type="GO" id="GO:0016763">
    <property type="term" value="F:pentosyltransferase activity"/>
    <property type="evidence" value="ECO:0007669"/>
    <property type="project" value="TreeGrafter"/>
</dbReference>
<feature type="transmembrane region" description="Helical" evidence="8">
    <location>
        <begin position="443"/>
        <end position="462"/>
    </location>
</feature>
<proteinExistence type="predicted"/>
<feature type="transmembrane region" description="Helical" evidence="8">
    <location>
        <begin position="494"/>
        <end position="510"/>
    </location>
</feature>
<feature type="transmembrane region" description="Helical" evidence="8">
    <location>
        <begin position="417"/>
        <end position="436"/>
    </location>
</feature>
<feature type="transmembrane region" description="Helical" evidence="8">
    <location>
        <begin position="302"/>
        <end position="321"/>
    </location>
</feature>
<feature type="transmembrane region" description="Helical" evidence="8">
    <location>
        <begin position="261"/>
        <end position="290"/>
    </location>
</feature>
<evidence type="ECO:0000256" key="4">
    <source>
        <dbReference type="ARBA" id="ARBA00022679"/>
    </source>
</evidence>
<dbReference type="Proteomes" id="UP000540989">
    <property type="component" value="Unassembled WGS sequence"/>
</dbReference>
<evidence type="ECO:0000256" key="8">
    <source>
        <dbReference type="SAM" id="Phobius"/>
    </source>
</evidence>
<reference evidence="10 11" key="1">
    <citation type="submission" date="2020-08" db="EMBL/GenBank/DDBJ databases">
        <title>Genomic Encyclopedia of Type Strains, Phase IV (KMG-V): Genome sequencing to study the core and pangenomes of soil and plant-associated prokaryotes.</title>
        <authorList>
            <person name="Whitman W."/>
        </authorList>
    </citation>
    <scope>NUCLEOTIDE SEQUENCE [LARGE SCALE GENOMIC DNA]</scope>
    <source>
        <strain evidence="10 11">M8UP14</strain>
    </source>
</reference>
<dbReference type="EMBL" id="JACHIP010000003">
    <property type="protein sequence ID" value="MBB5057766.1"/>
    <property type="molecule type" value="Genomic_DNA"/>
</dbReference>
<accession>A0A7W8E3S6</accession>
<dbReference type="PANTHER" id="PTHR33908">
    <property type="entry name" value="MANNOSYLTRANSFERASE YKCB-RELATED"/>
    <property type="match status" value="1"/>
</dbReference>
<dbReference type="GO" id="GO:0009103">
    <property type="term" value="P:lipopolysaccharide biosynthetic process"/>
    <property type="evidence" value="ECO:0007669"/>
    <property type="project" value="UniProtKB-ARBA"/>
</dbReference>
<keyword evidence="7 8" id="KW-0472">Membrane</keyword>
<protein>
    <submittedName>
        <fullName evidence="10">4-amino-4-deoxy-L-arabinose transferase-like glycosyltransferase</fullName>
    </submittedName>
</protein>
<dbReference type="InterPro" id="IPR003342">
    <property type="entry name" value="ArnT-like_N"/>
</dbReference>
<evidence type="ECO:0000259" key="9">
    <source>
        <dbReference type="Pfam" id="PF02366"/>
    </source>
</evidence>
<organism evidence="10 11">
    <name type="scientific">Granulicella aggregans</name>
    <dbReference type="NCBI Taxonomy" id="474949"/>
    <lineage>
        <taxon>Bacteria</taxon>
        <taxon>Pseudomonadati</taxon>
        <taxon>Acidobacteriota</taxon>
        <taxon>Terriglobia</taxon>
        <taxon>Terriglobales</taxon>
        <taxon>Acidobacteriaceae</taxon>
        <taxon>Granulicella</taxon>
    </lineage>
</organism>
<keyword evidence="2" id="KW-1003">Cell membrane</keyword>
<dbReference type="GO" id="GO:0006493">
    <property type="term" value="P:protein O-linked glycosylation"/>
    <property type="evidence" value="ECO:0007669"/>
    <property type="project" value="InterPro"/>
</dbReference>
<dbReference type="Pfam" id="PF02366">
    <property type="entry name" value="PMT"/>
    <property type="match status" value="1"/>
</dbReference>
<keyword evidence="6 8" id="KW-1133">Transmembrane helix</keyword>
<dbReference type="RefSeq" id="WP_184216873.1">
    <property type="nucleotide sequence ID" value="NZ_JACHIP010000003.1"/>
</dbReference>
<feature type="transmembrane region" description="Helical" evidence="8">
    <location>
        <begin position="47"/>
        <end position="73"/>
    </location>
</feature>
<feature type="transmembrane region" description="Helical" evidence="8">
    <location>
        <begin position="102"/>
        <end position="122"/>
    </location>
</feature>
<feature type="transmembrane region" description="Helical" evidence="8">
    <location>
        <begin position="231"/>
        <end position="249"/>
    </location>
</feature>
<dbReference type="PANTHER" id="PTHR33908:SF11">
    <property type="entry name" value="MEMBRANE PROTEIN"/>
    <property type="match status" value="1"/>
</dbReference>